<organism evidence="10 11">
    <name type="scientific">Shewanella yunxiaonensis</name>
    <dbReference type="NCBI Taxonomy" id="2829809"/>
    <lineage>
        <taxon>Bacteria</taxon>
        <taxon>Pseudomonadati</taxon>
        <taxon>Pseudomonadota</taxon>
        <taxon>Gammaproteobacteria</taxon>
        <taxon>Alteromonadales</taxon>
        <taxon>Shewanellaceae</taxon>
        <taxon>Shewanella</taxon>
    </lineage>
</organism>
<evidence type="ECO:0000256" key="4">
    <source>
        <dbReference type="ARBA" id="ARBA00022960"/>
    </source>
</evidence>
<dbReference type="InterPro" id="IPR005490">
    <property type="entry name" value="LD_TPept_cat_dom"/>
</dbReference>
<name>A0ABX7YY11_9GAMM</name>
<evidence type="ECO:0000256" key="7">
    <source>
        <dbReference type="PROSITE-ProRule" id="PRU01373"/>
    </source>
</evidence>
<evidence type="ECO:0000256" key="1">
    <source>
        <dbReference type="ARBA" id="ARBA00004752"/>
    </source>
</evidence>
<feature type="domain" description="L,D-TPase catalytic" evidence="9">
    <location>
        <begin position="332"/>
        <end position="506"/>
    </location>
</feature>
<dbReference type="Proteomes" id="UP000679575">
    <property type="component" value="Chromosome"/>
</dbReference>
<dbReference type="EMBL" id="CP073587">
    <property type="protein sequence ID" value="QUN06941.1"/>
    <property type="molecule type" value="Genomic_DNA"/>
</dbReference>
<feature type="region of interest" description="Disordered" evidence="8">
    <location>
        <begin position="1"/>
        <end position="20"/>
    </location>
</feature>
<sequence>MIRCTRESTSLASPKPDTGEMDDFDAKLANECANTGSFFTSWSNHLEYLPQFPLRIEGSWIRFFPTQMLSLTRFVSAKWLKGIMCLMLICVGTQLSAADITASAVGAGMRVKKIDSTNEFIWFNQEGVIRPYTISMLALMEDLGILPLTPINDAVVANVDKAYTQFFLSGLSLLTNFSGKTYPKSDNELRQLVSQGLLANTVENILPATPQIEKLRQIMAHYRQLCSYVWPTLSSFTFRLGQRTPEIAKLRWMLTQLGDLKSQAADAYRDAIYDPNISQAVKHFQARHGLEQTGTLNSQTVTALNTTPYQRVTQMQVTLWRWLALPTPLPDNYVWINLPAYQLHVVDNNVDVLSMRIIVGNSLTPTPLMSTYLTQFTVNPTWTPPVSIIYDELLPKNRAEPGYLARQGFQLRKPSATPLSLAHIPPEQLPALLNQYQLVQEPGPGNALGKFRFSIPNNDAIYLHDTPAKSLFNLNNRALSHGCIRLQNPEGLLQYIMSKQSEIGVTDLEHSLNRNTPSYFRIVNPIAVFVDYHTTWVDEDGLLQIRQDIYKQDEQIRQLMQLHLAIKGANYGQTY</sequence>
<keyword evidence="3" id="KW-0808">Transferase</keyword>
<dbReference type="PANTHER" id="PTHR41533:SF2">
    <property type="entry name" value="BLR7131 PROTEIN"/>
    <property type="match status" value="1"/>
</dbReference>
<proteinExistence type="inferred from homology"/>
<evidence type="ECO:0000256" key="6">
    <source>
        <dbReference type="ARBA" id="ARBA00023316"/>
    </source>
</evidence>
<comment type="similarity">
    <text evidence="2">Belongs to the YkuD family.</text>
</comment>
<feature type="active site" description="Proton donor/acceptor" evidence="7">
    <location>
        <position position="464"/>
    </location>
</feature>
<dbReference type="InterPro" id="IPR038063">
    <property type="entry name" value="Transpep_catalytic_dom"/>
</dbReference>
<keyword evidence="11" id="KW-1185">Reference proteome</keyword>
<reference evidence="10 11" key="1">
    <citation type="submission" date="2021-04" db="EMBL/GenBank/DDBJ databases">
        <title>Novel species identification of genus Shewanella.</title>
        <authorList>
            <person name="Liu G."/>
        </authorList>
    </citation>
    <scope>NUCLEOTIDE SEQUENCE [LARGE SCALE GENOMIC DNA]</scope>
    <source>
        <strain evidence="10 11">FJAT-54481</strain>
    </source>
</reference>
<accession>A0ABX7YY11</accession>
<dbReference type="CDD" id="cd16913">
    <property type="entry name" value="YkuD_like"/>
    <property type="match status" value="1"/>
</dbReference>
<keyword evidence="4 7" id="KW-0133">Cell shape</keyword>
<dbReference type="InterPro" id="IPR036366">
    <property type="entry name" value="PGBDSf"/>
</dbReference>
<dbReference type="Pfam" id="PF03734">
    <property type="entry name" value="YkuD"/>
    <property type="match status" value="1"/>
</dbReference>
<keyword evidence="5 7" id="KW-0573">Peptidoglycan synthesis</keyword>
<dbReference type="Gene3D" id="1.10.101.10">
    <property type="entry name" value="PGBD-like superfamily/PGBD"/>
    <property type="match status" value="1"/>
</dbReference>
<dbReference type="InterPro" id="IPR052905">
    <property type="entry name" value="LD-transpeptidase_YkuD-like"/>
</dbReference>
<feature type="active site" description="Nucleophile" evidence="7">
    <location>
        <position position="483"/>
    </location>
</feature>
<dbReference type="Pfam" id="PF01471">
    <property type="entry name" value="PG_binding_1"/>
    <property type="match status" value="1"/>
</dbReference>
<keyword evidence="6 7" id="KW-0961">Cell wall biogenesis/degradation</keyword>
<dbReference type="RefSeq" id="WP_212595946.1">
    <property type="nucleotide sequence ID" value="NZ_CP073587.1"/>
</dbReference>
<evidence type="ECO:0000313" key="11">
    <source>
        <dbReference type="Proteomes" id="UP000679575"/>
    </source>
</evidence>
<dbReference type="SUPFAM" id="SSF47090">
    <property type="entry name" value="PGBD-like"/>
    <property type="match status" value="1"/>
</dbReference>
<dbReference type="SUPFAM" id="SSF141523">
    <property type="entry name" value="L,D-transpeptidase catalytic domain-like"/>
    <property type="match status" value="1"/>
</dbReference>
<evidence type="ECO:0000256" key="8">
    <source>
        <dbReference type="SAM" id="MobiDB-lite"/>
    </source>
</evidence>
<evidence type="ECO:0000256" key="5">
    <source>
        <dbReference type="ARBA" id="ARBA00022984"/>
    </source>
</evidence>
<dbReference type="InterPro" id="IPR002477">
    <property type="entry name" value="Peptidoglycan-bd-like"/>
</dbReference>
<dbReference type="Gene3D" id="2.40.440.10">
    <property type="entry name" value="L,D-transpeptidase catalytic domain-like"/>
    <property type="match status" value="1"/>
</dbReference>
<evidence type="ECO:0000256" key="3">
    <source>
        <dbReference type="ARBA" id="ARBA00022679"/>
    </source>
</evidence>
<evidence type="ECO:0000313" key="10">
    <source>
        <dbReference type="EMBL" id="QUN06941.1"/>
    </source>
</evidence>
<dbReference type="PROSITE" id="PS52029">
    <property type="entry name" value="LD_TPASE"/>
    <property type="match status" value="1"/>
</dbReference>
<dbReference type="PANTHER" id="PTHR41533">
    <property type="entry name" value="L,D-TRANSPEPTIDASE HI_1667-RELATED"/>
    <property type="match status" value="1"/>
</dbReference>
<comment type="pathway">
    <text evidence="1 7">Cell wall biogenesis; peptidoglycan biosynthesis.</text>
</comment>
<evidence type="ECO:0000256" key="2">
    <source>
        <dbReference type="ARBA" id="ARBA00005992"/>
    </source>
</evidence>
<gene>
    <name evidence="10" type="ORF">KDN34_05725</name>
</gene>
<protein>
    <submittedName>
        <fullName evidence="10">L,D-transpeptidase family protein</fullName>
    </submittedName>
</protein>
<dbReference type="InterPro" id="IPR036365">
    <property type="entry name" value="PGBD-like_sf"/>
</dbReference>
<evidence type="ECO:0000259" key="9">
    <source>
        <dbReference type="PROSITE" id="PS52029"/>
    </source>
</evidence>